<comment type="catalytic activity">
    <reaction evidence="7">
        <text>(R)-lactate + 2 Fe(III)-[cytochrome c] = 2 Fe(II)-[cytochrome c] + pyruvate + 2 H(+)</text>
        <dbReference type="Rhea" id="RHEA:13521"/>
        <dbReference type="Rhea" id="RHEA-COMP:10350"/>
        <dbReference type="Rhea" id="RHEA-COMP:14399"/>
        <dbReference type="ChEBI" id="CHEBI:15361"/>
        <dbReference type="ChEBI" id="CHEBI:15378"/>
        <dbReference type="ChEBI" id="CHEBI:16004"/>
        <dbReference type="ChEBI" id="CHEBI:29033"/>
        <dbReference type="ChEBI" id="CHEBI:29034"/>
        <dbReference type="EC" id="1.1.2.4"/>
    </reaction>
</comment>
<comment type="similarity">
    <text evidence="2">Belongs to the FAD-binding oxidoreductase/transferase type 4 family.</text>
</comment>
<dbReference type="FunFam" id="1.10.45.10:FF:000001">
    <property type="entry name" value="D-lactate dehydrogenase mitochondrial"/>
    <property type="match status" value="1"/>
</dbReference>
<proteinExistence type="inferred from homology"/>
<evidence type="ECO:0000256" key="7">
    <source>
        <dbReference type="ARBA" id="ARBA00051436"/>
    </source>
</evidence>
<feature type="domain" description="FAD-binding oxidoreductase/transferase type 4 C-terminal" evidence="8">
    <location>
        <begin position="8"/>
        <end position="105"/>
    </location>
</feature>
<dbReference type="InterPro" id="IPR016171">
    <property type="entry name" value="Vanillyl_alc_oxidase_C-sub2"/>
</dbReference>
<dbReference type="SUPFAM" id="SSF55103">
    <property type="entry name" value="FAD-linked oxidases, C-terminal domain"/>
    <property type="match status" value="1"/>
</dbReference>
<keyword evidence="4" id="KW-0274">FAD</keyword>
<comment type="cofactor">
    <cofactor evidence="1">
        <name>FAD</name>
        <dbReference type="ChEBI" id="CHEBI:57692"/>
    </cofactor>
</comment>
<dbReference type="EMBL" id="SWKU01000007">
    <property type="protein sequence ID" value="KAF3004744.1"/>
    <property type="molecule type" value="Genomic_DNA"/>
</dbReference>
<name>A0A9P4TG83_CURKU</name>
<dbReference type="AlphaFoldDB" id="A0A9P4TG83"/>
<keyword evidence="5" id="KW-0560">Oxidoreductase</keyword>
<evidence type="ECO:0000256" key="4">
    <source>
        <dbReference type="ARBA" id="ARBA00022827"/>
    </source>
</evidence>
<protein>
    <recommendedName>
        <fullName evidence="6">D-lactate dehydrogenase (cytochrome)</fullName>
        <ecNumber evidence="6">1.1.2.4</ecNumber>
    </recommendedName>
</protein>
<feature type="non-terminal residue" evidence="9">
    <location>
        <position position="1"/>
    </location>
</feature>
<dbReference type="GO" id="GO:0008720">
    <property type="term" value="F:D-lactate dehydrogenase (NAD+) activity"/>
    <property type="evidence" value="ECO:0007669"/>
    <property type="project" value="TreeGrafter"/>
</dbReference>
<evidence type="ECO:0000256" key="2">
    <source>
        <dbReference type="ARBA" id="ARBA00008000"/>
    </source>
</evidence>
<evidence type="ECO:0000256" key="5">
    <source>
        <dbReference type="ARBA" id="ARBA00023002"/>
    </source>
</evidence>
<evidence type="ECO:0000313" key="10">
    <source>
        <dbReference type="Proteomes" id="UP000801428"/>
    </source>
</evidence>
<keyword evidence="3" id="KW-0285">Flavoprotein</keyword>
<dbReference type="Gene3D" id="1.10.45.10">
    <property type="entry name" value="Vanillyl-alcohol Oxidase, Chain A, domain 4"/>
    <property type="match status" value="1"/>
</dbReference>
<comment type="caution">
    <text evidence="9">The sequence shown here is derived from an EMBL/GenBank/DDBJ whole genome shotgun (WGS) entry which is preliminary data.</text>
</comment>
<dbReference type="GO" id="GO:1903457">
    <property type="term" value="P:lactate catabolic process"/>
    <property type="evidence" value="ECO:0007669"/>
    <property type="project" value="TreeGrafter"/>
</dbReference>
<dbReference type="GO" id="GO:0050660">
    <property type="term" value="F:flavin adenine dinucleotide binding"/>
    <property type="evidence" value="ECO:0007669"/>
    <property type="project" value="InterPro"/>
</dbReference>
<dbReference type="OrthoDB" id="7786253at2759"/>
<evidence type="ECO:0000256" key="3">
    <source>
        <dbReference type="ARBA" id="ARBA00022630"/>
    </source>
</evidence>
<dbReference type="FunFam" id="3.30.70.2740:FF:000001">
    <property type="entry name" value="D-lactate dehydrogenase mitochondrial"/>
    <property type="match status" value="1"/>
</dbReference>
<reference evidence="9" key="1">
    <citation type="submission" date="2019-04" db="EMBL/GenBank/DDBJ databases">
        <title>Sequencing of skin fungus with MAO and IRED activity.</title>
        <authorList>
            <person name="Marsaioli A.J."/>
            <person name="Bonatto J.M.C."/>
            <person name="Reis Junior O."/>
        </authorList>
    </citation>
    <scope>NUCLEOTIDE SEQUENCE</scope>
    <source>
        <strain evidence="9">30M1</strain>
    </source>
</reference>
<dbReference type="EC" id="1.1.2.4" evidence="6"/>
<dbReference type="PANTHER" id="PTHR11748:SF111">
    <property type="entry name" value="D-LACTATE DEHYDROGENASE, MITOCHONDRIAL-RELATED"/>
    <property type="match status" value="1"/>
</dbReference>
<sequence length="117" mass="12999">SELIDISKKDLVELKLFGSILGHVGDGNFHETILFEDKDREIVEDCVHKMVVRALEMEGTCTGEHGIGLGKKDFLQQEVGDVPLQVMMAIKSSLDPHWLMNPGKIFDRASPNSIAHT</sequence>
<evidence type="ECO:0000256" key="6">
    <source>
        <dbReference type="ARBA" id="ARBA00038897"/>
    </source>
</evidence>
<dbReference type="GO" id="GO:0004458">
    <property type="term" value="F:D-lactate dehydrogenase (cytochrome) activity"/>
    <property type="evidence" value="ECO:0007669"/>
    <property type="project" value="UniProtKB-EC"/>
</dbReference>
<gene>
    <name evidence="9" type="ORF">E8E13_000006</name>
</gene>
<organism evidence="9 10">
    <name type="scientific">Curvularia kusanoi</name>
    <name type="common">Cochliobolus kusanoi</name>
    <dbReference type="NCBI Taxonomy" id="90978"/>
    <lineage>
        <taxon>Eukaryota</taxon>
        <taxon>Fungi</taxon>
        <taxon>Dikarya</taxon>
        <taxon>Ascomycota</taxon>
        <taxon>Pezizomycotina</taxon>
        <taxon>Dothideomycetes</taxon>
        <taxon>Pleosporomycetidae</taxon>
        <taxon>Pleosporales</taxon>
        <taxon>Pleosporineae</taxon>
        <taxon>Pleosporaceae</taxon>
        <taxon>Curvularia</taxon>
    </lineage>
</organism>
<accession>A0A9P4TG83</accession>
<dbReference type="InterPro" id="IPR004113">
    <property type="entry name" value="FAD-bd_oxidored_4_C"/>
</dbReference>
<dbReference type="InterPro" id="IPR016164">
    <property type="entry name" value="FAD-linked_Oxase-like_C"/>
</dbReference>
<evidence type="ECO:0000313" key="9">
    <source>
        <dbReference type="EMBL" id="KAF3004744.1"/>
    </source>
</evidence>
<dbReference type="GO" id="GO:0005739">
    <property type="term" value="C:mitochondrion"/>
    <property type="evidence" value="ECO:0007669"/>
    <property type="project" value="TreeGrafter"/>
</dbReference>
<dbReference type="Proteomes" id="UP000801428">
    <property type="component" value="Unassembled WGS sequence"/>
</dbReference>
<evidence type="ECO:0000259" key="8">
    <source>
        <dbReference type="Pfam" id="PF02913"/>
    </source>
</evidence>
<evidence type="ECO:0000256" key="1">
    <source>
        <dbReference type="ARBA" id="ARBA00001974"/>
    </source>
</evidence>
<keyword evidence="10" id="KW-1185">Reference proteome</keyword>
<dbReference type="Gene3D" id="3.30.70.2740">
    <property type="match status" value="1"/>
</dbReference>
<dbReference type="PANTHER" id="PTHR11748">
    <property type="entry name" value="D-LACTATE DEHYDROGENASE"/>
    <property type="match status" value="1"/>
</dbReference>
<dbReference type="Pfam" id="PF02913">
    <property type="entry name" value="FAD-oxidase_C"/>
    <property type="match status" value="1"/>
</dbReference>